<name>A0ABP6T2M3_9ACTN</name>
<accession>A0ABP6T2M3</accession>
<gene>
    <name evidence="2" type="ORF">GCM10020369_49990</name>
</gene>
<dbReference type="EMBL" id="BAAAYN010000033">
    <property type="protein sequence ID" value="GAA3391562.1"/>
    <property type="molecule type" value="Genomic_DNA"/>
</dbReference>
<evidence type="ECO:0000313" key="3">
    <source>
        <dbReference type="Proteomes" id="UP001501676"/>
    </source>
</evidence>
<organism evidence="2 3">
    <name type="scientific">Cryptosporangium minutisporangium</name>
    <dbReference type="NCBI Taxonomy" id="113569"/>
    <lineage>
        <taxon>Bacteria</taxon>
        <taxon>Bacillati</taxon>
        <taxon>Actinomycetota</taxon>
        <taxon>Actinomycetes</taxon>
        <taxon>Cryptosporangiales</taxon>
        <taxon>Cryptosporangiaceae</taxon>
        <taxon>Cryptosporangium</taxon>
    </lineage>
</organism>
<proteinExistence type="predicted"/>
<feature type="region of interest" description="Disordered" evidence="1">
    <location>
        <begin position="1"/>
        <end position="54"/>
    </location>
</feature>
<keyword evidence="3" id="KW-1185">Reference proteome</keyword>
<evidence type="ECO:0000313" key="2">
    <source>
        <dbReference type="EMBL" id="GAA3391562.1"/>
    </source>
</evidence>
<reference evidence="3" key="1">
    <citation type="journal article" date="2019" name="Int. J. Syst. Evol. Microbiol.">
        <title>The Global Catalogue of Microorganisms (GCM) 10K type strain sequencing project: providing services to taxonomists for standard genome sequencing and annotation.</title>
        <authorList>
            <consortium name="The Broad Institute Genomics Platform"/>
            <consortium name="The Broad Institute Genome Sequencing Center for Infectious Disease"/>
            <person name="Wu L."/>
            <person name="Ma J."/>
        </authorList>
    </citation>
    <scope>NUCLEOTIDE SEQUENCE [LARGE SCALE GENOMIC DNA]</scope>
    <source>
        <strain evidence="3">JCM 9458</strain>
    </source>
</reference>
<dbReference type="Proteomes" id="UP001501676">
    <property type="component" value="Unassembled WGS sequence"/>
</dbReference>
<sequence>MTSIRTAPGDGDSYRDKHPESATSISAAPGNSDNQARRRRSTFSALGATPGLPGTATMCFTGITMRHCRWAV</sequence>
<comment type="caution">
    <text evidence="2">The sequence shown here is derived from an EMBL/GenBank/DDBJ whole genome shotgun (WGS) entry which is preliminary data.</text>
</comment>
<evidence type="ECO:0000256" key="1">
    <source>
        <dbReference type="SAM" id="MobiDB-lite"/>
    </source>
</evidence>
<protein>
    <submittedName>
        <fullName evidence="2">Uncharacterized protein</fullName>
    </submittedName>
</protein>
<feature type="compositionally biased region" description="Polar residues" evidence="1">
    <location>
        <begin position="21"/>
        <end position="34"/>
    </location>
</feature>